<evidence type="ECO:0000259" key="8">
    <source>
        <dbReference type="PROSITE" id="PS52029"/>
    </source>
</evidence>
<dbReference type="SUPFAM" id="SSF47090">
    <property type="entry name" value="PGBD-like"/>
    <property type="match status" value="1"/>
</dbReference>
<dbReference type="InterPro" id="IPR005490">
    <property type="entry name" value="LD_TPept_cat_dom"/>
</dbReference>
<dbReference type="PROSITE" id="PS52029">
    <property type="entry name" value="LD_TPASE"/>
    <property type="match status" value="1"/>
</dbReference>
<accession>A0A126V608</accession>
<dbReference type="InterPro" id="IPR045380">
    <property type="entry name" value="LD_TPept_scaffold_dom"/>
</dbReference>
<comment type="pathway">
    <text evidence="1 7">Cell wall biogenesis; peptidoglycan biosynthesis.</text>
</comment>
<evidence type="ECO:0000313" key="9">
    <source>
        <dbReference type="EMBL" id="AML53720.1"/>
    </source>
</evidence>
<dbReference type="Gene3D" id="2.40.440.10">
    <property type="entry name" value="L,D-transpeptidase catalytic domain-like"/>
    <property type="match status" value="1"/>
</dbReference>
<dbReference type="PANTHER" id="PTHR41533">
    <property type="entry name" value="L,D-TRANSPEPTIDASE HI_1667-RELATED"/>
    <property type="match status" value="1"/>
</dbReference>
<dbReference type="Pfam" id="PF03734">
    <property type="entry name" value="YkuD"/>
    <property type="match status" value="1"/>
</dbReference>
<sequence>MSVVVTLSASSSAQAEITAFKQAVAEESAKDAGIAAFYRGRNFEPIWTQNNGKDATRRNAFLQALSMARVHGLPAGKYDPNVFMADLGRVQNQRDLGRMEVQMSRLFVQYAQDISRGIVTPSKVDPGMVRKVSRFKSEDLLEAFAKSSPAGFLKNLAPKAPEYLALTKEKLTLEKQLERGGWGPTVNAKKLEPGASGNEVVTLRNRLIAMGYMGRSASQTYDVAMQKAVQLFQLTHGLSPDGVAGGATISEINVPVEGRLKSVMVAMERERWLNGLERGERHVWVNITDFHVRIIDDGKTTFETRSVVGKNTSDRQTPEFSDVMTHMVINPTWNVPRSIAVKEYLPMLKKNPNAVSHLRLINGSGQIVSREGQDFTQYSARNFPFDIKQPPSRGNALGLVKFMFPNRYNIYLHDTPAKDLFGRESRAFSHGCVRLRDPQDFAFALLARQQSDPEPYFKKILATGRETTVPLDQPVPVHIVYRTAITDPKGRTNYRRDVYGRDAKIFDAMQKAGVTLQAVQG</sequence>
<evidence type="ECO:0000256" key="4">
    <source>
        <dbReference type="ARBA" id="ARBA00022960"/>
    </source>
</evidence>
<dbReference type="Proteomes" id="UP000070371">
    <property type="component" value="Chromosome"/>
</dbReference>
<protein>
    <submittedName>
        <fullName evidence="9">Peptidoglycan-binding protein</fullName>
    </submittedName>
</protein>
<evidence type="ECO:0000256" key="3">
    <source>
        <dbReference type="ARBA" id="ARBA00022679"/>
    </source>
</evidence>
<dbReference type="InterPro" id="IPR052905">
    <property type="entry name" value="LD-transpeptidase_YkuD-like"/>
</dbReference>
<dbReference type="GO" id="GO:0071555">
    <property type="term" value="P:cell wall organization"/>
    <property type="evidence" value="ECO:0007669"/>
    <property type="project" value="UniProtKB-UniRule"/>
</dbReference>
<gene>
    <name evidence="9" type="ORF">RC74_16995</name>
</gene>
<keyword evidence="10" id="KW-1185">Reference proteome</keyword>
<comment type="similarity">
    <text evidence="2">Belongs to the YkuD family.</text>
</comment>
<keyword evidence="5 7" id="KW-0573">Peptidoglycan synthesis</keyword>
<dbReference type="Pfam" id="PF01471">
    <property type="entry name" value="PG_binding_1"/>
    <property type="match status" value="1"/>
</dbReference>
<feature type="active site" description="Nucleophile" evidence="7">
    <location>
        <position position="432"/>
    </location>
</feature>
<feature type="active site" description="Proton donor/acceptor" evidence="7">
    <location>
        <position position="413"/>
    </location>
</feature>
<dbReference type="SUPFAM" id="SSF141523">
    <property type="entry name" value="L,D-transpeptidase catalytic domain-like"/>
    <property type="match status" value="1"/>
</dbReference>
<evidence type="ECO:0000313" key="10">
    <source>
        <dbReference type="Proteomes" id="UP000070371"/>
    </source>
</evidence>
<dbReference type="InterPro" id="IPR002477">
    <property type="entry name" value="Peptidoglycan-bd-like"/>
</dbReference>
<evidence type="ECO:0000256" key="2">
    <source>
        <dbReference type="ARBA" id="ARBA00005992"/>
    </source>
</evidence>
<dbReference type="Gene3D" id="1.10.101.10">
    <property type="entry name" value="PGBD-like superfamily/PGBD"/>
    <property type="match status" value="1"/>
</dbReference>
<evidence type="ECO:0000256" key="6">
    <source>
        <dbReference type="ARBA" id="ARBA00023316"/>
    </source>
</evidence>
<dbReference type="Pfam" id="PF20142">
    <property type="entry name" value="Scaffold"/>
    <property type="match status" value="1"/>
</dbReference>
<dbReference type="GO" id="GO:0004180">
    <property type="term" value="F:carboxypeptidase activity"/>
    <property type="evidence" value="ECO:0007669"/>
    <property type="project" value="UniProtKB-ARBA"/>
</dbReference>
<name>A0A126V608_9RHOB</name>
<dbReference type="PANTHER" id="PTHR41533:SF2">
    <property type="entry name" value="BLR7131 PROTEIN"/>
    <property type="match status" value="1"/>
</dbReference>
<proteinExistence type="inferred from homology"/>
<dbReference type="STRING" id="1579316.RC74_16995"/>
<dbReference type="CDD" id="cd16913">
    <property type="entry name" value="YkuD_like"/>
    <property type="match status" value="1"/>
</dbReference>
<dbReference type="GO" id="GO:0016740">
    <property type="term" value="F:transferase activity"/>
    <property type="evidence" value="ECO:0007669"/>
    <property type="project" value="UniProtKB-KW"/>
</dbReference>
<keyword evidence="3" id="KW-0808">Transferase</keyword>
<dbReference type="EMBL" id="CP014327">
    <property type="protein sequence ID" value="AML53720.1"/>
    <property type="molecule type" value="Genomic_DNA"/>
</dbReference>
<dbReference type="InterPro" id="IPR036366">
    <property type="entry name" value="PGBDSf"/>
</dbReference>
<evidence type="ECO:0000256" key="5">
    <source>
        <dbReference type="ARBA" id="ARBA00022984"/>
    </source>
</evidence>
<evidence type="ECO:0000256" key="1">
    <source>
        <dbReference type="ARBA" id="ARBA00004752"/>
    </source>
</evidence>
<dbReference type="KEGG" id="hat:RC74_16995"/>
<dbReference type="InterPro" id="IPR036365">
    <property type="entry name" value="PGBD-like_sf"/>
</dbReference>
<dbReference type="AlphaFoldDB" id="A0A126V608"/>
<keyword evidence="6 7" id="KW-0961">Cell wall biogenesis/degradation</keyword>
<organism evidence="9 10">
    <name type="scientific">Falsihalocynthiibacter arcticus</name>
    <dbReference type="NCBI Taxonomy" id="1579316"/>
    <lineage>
        <taxon>Bacteria</taxon>
        <taxon>Pseudomonadati</taxon>
        <taxon>Pseudomonadota</taxon>
        <taxon>Alphaproteobacteria</taxon>
        <taxon>Rhodobacterales</taxon>
        <taxon>Roseobacteraceae</taxon>
        <taxon>Falsihalocynthiibacter</taxon>
    </lineage>
</organism>
<reference evidence="9 10" key="1">
    <citation type="submission" date="2016-02" db="EMBL/GenBank/DDBJ databases">
        <title>Complete genome sequence of Halocynthiibacter arcticus PAMC 20958t from arctic marine sediment.</title>
        <authorList>
            <person name="Lee Y.M."/>
            <person name="Baek K."/>
            <person name="Lee H.K."/>
            <person name="Shin S.C."/>
        </authorList>
    </citation>
    <scope>NUCLEOTIDE SEQUENCE [LARGE SCALE GENOMIC DNA]</scope>
    <source>
        <strain evidence="9">PAMC 20958</strain>
    </source>
</reference>
<dbReference type="OrthoDB" id="9778545at2"/>
<feature type="domain" description="L,D-TPase catalytic" evidence="8">
    <location>
        <begin position="281"/>
        <end position="457"/>
    </location>
</feature>
<dbReference type="GO" id="GO:0008360">
    <property type="term" value="P:regulation of cell shape"/>
    <property type="evidence" value="ECO:0007669"/>
    <property type="project" value="UniProtKB-UniRule"/>
</dbReference>
<keyword evidence="4 7" id="KW-0133">Cell shape</keyword>
<dbReference type="UniPathway" id="UPA00219"/>
<evidence type="ECO:0000256" key="7">
    <source>
        <dbReference type="PROSITE-ProRule" id="PRU01373"/>
    </source>
</evidence>
<dbReference type="GO" id="GO:0009252">
    <property type="term" value="P:peptidoglycan biosynthetic process"/>
    <property type="evidence" value="ECO:0007669"/>
    <property type="project" value="UniProtKB-UniPathway"/>
</dbReference>
<dbReference type="InterPro" id="IPR038063">
    <property type="entry name" value="Transpep_catalytic_dom"/>
</dbReference>